<dbReference type="SUPFAM" id="SSF54695">
    <property type="entry name" value="POZ domain"/>
    <property type="match status" value="2"/>
</dbReference>
<dbReference type="EMBL" id="GL732539">
    <property type="protein sequence ID" value="EFX82556.1"/>
    <property type="molecule type" value="Genomic_DNA"/>
</dbReference>
<keyword evidence="3" id="KW-1185">Reference proteome</keyword>
<dbReference type="GO" id="GO:0005737">
    <property type="term" value="C:cytoplasm"/>
    <property type="evidence" value="ECO:0000318"/>
    <property type="project" value="GO_Central"/>
</dbReference>
<dbReference type="PANTHER" id="PTHR24413">
    <property type="entry name" value="SPECKLE-TYPE POZ PROTEIN"/>
    <property type="match status" value="1"/>
</dbReference>
<dbReference type="AlphaFoldDB" id="E9GCG6"/>
<dbReference type="SMART" id="SM00225">
    <property type="entry name" value="BTB"/>
    <property type="match status" value="2"/>
</dbReference>
<reference evidence="2 3" key="1">
    <citation type="journal article" date="2011" name="Science">
        <title>The ecoresponsive genome of Daphnia pulex.</title>
        <authorList>
            <person name="Colbourne J.K."/>
            <person name="Pfrender M.E."/>
            <person name="Gilbert D."/>
            <person name="Thomas W.K."/>
            <person name="Tucker A."/>
            <person name="Oakley T.H."/>
            <person name="Tokishita S."/>
            <person name="Aerts A."/>
            <person name="Arnold G.J."/>
            <person name="Basu M.K."/>
            <person name="Bauer D.J."/>
            <person name="Caceres C.E."/>
            <person name="Carmel L."/>
            <person name="Casola C."/>
            <person name="Choi J.H."/>
            <person name="Detter J.C."/>
            <person name="Dong Q."/>
            <person name="Dusheyko S."/>
            <person name="Eads B.D."/>
            <person name="Frohlich T."/>
            <person name="Geiler-Samerotte K.A."/>
            <person name="Gerlach D."/>
            <person name="Hatcher P."/>
            <person name="Jogdeo S."/>
            <person name="Krijgsveld J."/>
            <person name="Kriventseva E.V."/>
            <person name="Kultz D."/>
            <person name="Laforsch C."/>
            <person name="Lindquist E."/>
            <person name="Lopez J."/>
            <person name="Manak J.R."/>
            <person name="Muller J."/>
            <person name="Pangilinan J."/>
            <person name="Patwardhan R.P."/>
            <person name="Pitluck S."/>
            <person name="Pritham E.J."/>
            <person name="Rechtsteiner A."/>
            <person name="Rho M."/>
            <person name="Rogozin I.B."/>
            <person name="Sakarya O."/>
            <person name="Salamov A."/>
            <person name="Schaack S."/>
            <person name="Shapiro H."/>
            <person name="Shiga Y."/>
            <person name="Skalitzky C."/>
            <person name="Smith Z."/>
            <person name="Souvorov A."/>
            <person name="Sung W."/>
            <person name="Tang Z."/>
            <person name="Tsuchiya D."/>
            <person name="Tu H."/>
            <person name="Vos H."/>
            <person name="Wang M."/>
            <person name="Wolf Y.I."/>
            <person name="Yamagata H."/>
            <person name="Yamada T."/>
            <person name="Ye Y."/>
            <person name="Shaw J.R."/>
            <person name="Andrews J."/>
            <person name="Crease T.J."/>
            <person name="Tang H."/>
            <person name="Lucas S.M."/>
            <person name="Robertson H.M."/>
            <person name="Bork P."/>
            <person name="Koonin E.V."/>
            <person name="Zdobnov E.M."/>
            <person name="Grigoriev I.V."/>
            <person name="Lynch M."/>
            <person name="Boore J.L."/>
        </authorList>
    </citation>
    <scope>NUCLEOTIDE SEQUENCE [LARGE SCALE GENOMIC DNA]</scope>
</reference>
<protein>
    <recommendedName>
        <fullName evidence="1">BTB domain-containing protein</fullName>
    </recommendedName>
</protein>
<dbReference type="GO" id="GO:0030162">
    <property type="term" value="P:regulation of proteolysis"/>
    <property type="evidence" value="ECO:0000318"/>
    <property type="project" value="GO_Central"/>
</dbReference>
<feature type="domain" description="BTB" evidence="1">
    <location>
        <begin position="150"/>
        <end position="213"/>
    </location>
</feature>
<dbReference type="InterPro" id="IPR011333">
    <property type="entry name" value="SKP1/BTB/POZ_sf"/>
</dbReference>
<dbReference type="HOGENOM" id="CLU_022210_0_0_1"/>
<gene>
    <name evidence="2" type="ORF">DAPPUDRAFT_316299</name>
</gene>
<dbReference type="eggNOG" id="KOG1987">
    <property type="taxonomic scope" value="Eukaryota"/>
</dbReference>
<organism evidence="2 3">
    <name type="scientific">Daphnia pulex</name>
    <name type="common">Water flea</name>
    <dbReference type="NCBI Taxonomy" id="6669"/>
    <lineage>
        <taxon>Eukaryota</taxon>
        <taxon>Metazoa</taxon>
        <taxon>Ecdysozoa</taxon>
        <taxon>Arthropoda</taxon>
        <taxon>Crustacea</taxon>
        <taxon>Branchiopoda</taxon>
        <taxon>Diplostraca</taxon>
        <taxon>Cladocera</taxon>
        <taxon>Anomopoda</taxon>
        <taxon>Daphniidae</taxon>
        <taxon>Daphnia</taxon>
    </lineage>
</organism>
<dbReference type="PROSITE" id="PS50097">
    <property type="entry name" value="BTB"/>
    <property type="match status" value="2"/>
</dbReference>
<evidence type="ECO:0000259" key="1">
    <source>
        <dbReference type="PROSITE" id="PS50097"/>
    </source>
</evidence>
<accession>E9GCG6</accession>
<name>E9GCG6_DAPPU</name>
<dbReference type="CDD" id="cd18186">
    <property type="entry name" value="BTB_POZ_ZBTB_KLHL-like"/>
    <property type="match status" value="2"/>
</dbReference>
<dbReference type="KEGG" id="dpx:DAPPUDRAFT_316299"/>
<sequence>MTSKAMMIVPYEWILENVEEEPMTIASKMISFRGEKVFCVGLKNHAVSPVLFFMAIDLGKIGMKVEDVLCGFQGSGLSPEKMACIYEEVIGDGGSLQLFTVPLKKKVLGTCTFVFRICIEGTDSGYSYQLCDRLAKNQLWAALKNQENLADVELIVKDKTFPVHKAILAARSPVFADKFEKKQLAKDVPHQIRIDGVELSTMENFLHFIYTGEPYGKLADGDLLKLAEYYQLTTLSGLCKVALKKMDALQITNIMKHLNSNADEEMSSSKITPEKETEIFFDRTTPSFRCNSKLDENGKSTCVMEYQNEDICIAYFTGDRKLDADYGNRHFVIEPVIHLSCVNHRNFGLKVEDIYCDIWDSEDENNWMKMESKHFQKNAELLHVAAESPSNFYVDPFLTVDFDIKMTSTIGNYYYEMMDDGWLKDLWLAATNQMLTDVEIFVGTVKVMEAHRIILCARSPFLNESLNKISNTNKSIVTFGAEFDVDTVKHFLNFLYTGFLLTGASGKQMSQLAIMYEVETLKNVCQVFNANPPDAEHVAGYLLQL</sequence>
<dbReference type="InterPro" id="IPR000210">
    <property type="entry name" value="BTB/POZ_dom"/>
</dbReference>
<evidence type="ECO:0000313" key="3">
    <source>
        <dbReference type="Proteomes" id="UP000000305"/>
    </source>
</evidence>
<dbReference type="GO" id="GO:0043161">
    <property type="term" value="P:proteasome-mediated ubiquitin-dependent protein catabolic process"/>
    <property type="evidence" value="ECO:0000318"/>
    <property type="project" value="GO_Central"/>
</dbReference>
<dbReference type="Gene3D" id="3.30.710.10">
    <property type="entry name" value="Potassium Channel Kv1.1, Chain A"/>
    <property type="match status" value="2"/>
</dbReference>
<proteinExistence type="predicted"/>
<dbReference type="OrthoDB" id="7492888at2759"/>
<dbReference type="InParanoid" id="E9GCG6"/>
<dbReference type="Pfam" id="PF00651">
    <property type="entry name" value="BTB"/>
    <property type="match status" value="2"/>
</dbReference>
<dbReference type="GO" id="GO:0031625">
    <property type="term" value="F:ubiquitin protein ligase binding"/>
    <property type="evidence" value="ECO:0000318"/>
    <property type="project" value="GO_Central"/>
</dbReference>
<dbReference type="GO" id="GO:0005634">
    <property type="term" value="C:nucleus"/>
    <property type="evidence" value="ECO:0000318"/>
    <property type="project" value="GO_Central"/>
</dbReference>
<dbReference type="Proteomes" id="UP000000305">
    <property type="component" value="Unassembled WGS sequence"/>
</dbReference>
<feature type="domain" description="BTB" evidence="1">
    <location>
        <begin position="436"/>
        <end position="498"/>
    </location>
</feature>
<dbReference type="PhylomeDB" id="E9GCG6"/>
<evidence type="ECO:0000313" key="2">
    <source>
        <dbReference type="EMBL" id="EFX82556.1"/>
    </source>
</evidence>